<dbReference type="Gene3D" id="3.40.50.2300">
    <property type="match status" value="2"/>
</dbReference>
<keyword evidence="2 3" id="KW-0732">Signal</keyword>
<protein>
    <submittedName>
        <fullName evidence="5">Branched chain amino acid ABC transporter substrate-binding protein</fullName>
    </submittedName>
</protein>
<comment type="similarity">
    <text evidence="1">Belongs to the leucine-binding protein family.</text>
</comment>
<dbReference type="PROSITE" id="PS51257">
    <property type="entry name" value="PROKAR_LIPOPROTEIN"/>
    <property type="match status" value="1"/>
</dbReference>
<keyword evidence="6" id="KW-1185">Reference proteome</keyword>
<dbReference type="InterPro" id="IPR028082">
    <property type="entry name" value="Peripla_BP_I"/>
</dbReference>
<feature type="chain" id="PRO_5040736787" evidence="3">
    <location>
        <begin position="24"/>
        <end position="402"/>
    </location>
</feature>
<evidence type="ECO:0000256" key="1">
    <source>
        <dbReference type="ARBA" id="ARBA00010062"/>
    </source>
</evidence>
<dbReference type="Pfam" id="PF13458">
    <property type="entry name" value="Peripla_BP_6"/>
    <property type="match status" value="1"/>
</dbReference>
<reference evidence="5" key="1">
    <citation type="journal article" date="2014" name="Int. J. Syst. Evol. Microbiol.">
        <title>Complete genome sequence of Corynebacterium casei LMG S-19264T (=DSM 44701T), isolated from a smear-ripened cheese.</title>
        <authorList>
            <consortium name="US DOE Joint Genome Institute (JGI-PGF)"/>
            <person name="Walter F."/>
            <person name="Albersmeier A."/>
            <person name="Kalinowski J."/>
            <person name="Ruckert C."/>
        </authorList>
    </citation>
    <scope>NUCLEOTIDE SEQUENCE</scope>
    <source>
        <strain evidence="5">VKM Ac-2007</strain>
    </source>
</reference>
<dbReference type="PANTHER" id="PTHR30483:SF6">
    <property type="entry name" value="PERIPLASMIC BINDING PROTEIN OF ABC TRANSPORTER FOR NATURAL AMINO ACIDS"/>
    <property type="match status" value="1"/>
</dbReference>
<dbReference type="RefSeq" id="WP_271219331.1">
    <property type="nucleotide sequence ID" value="NZ_BAAAVD010000008.1"/>
</dbReference>
<dbReference type="PANTHER" id="PTHR30483">
    <property type="entry name" value="LEUCINE-SPECIFIC-BINDING PROTEIN"/>
    <property type="match status" value="1"/>
</dbReference>
<dbReference type="SUPFAM" id="SSF53822">
    <property type="entry name" value="Periplasmic binding protein-like I"/>
    <property type="match status" value="1"/>
</dbReference>
<feature type="signal peptide" evidence="3">
    <location>
        <begin position="1"/>
        <end position="23"/>
    </location>
</feature>
<evidence type="ECO:0000259" key="4">
    <source>
        <dbReference type="Pfam" id="PF13458"/>
    </source>
</evidence>
<dbReference type="EMBL" id="BSEV01000009">
    <property type="protein sequence ID" value="GLK10932.1"/>
    <property type="molecule type" value="Genomic_DNA"/>
</dbReference>
<dbReference type="InterPro" id="IPR028081">
    <property type="entry name" value="Leu-bd"/>
</dbReference>
<dbReference type="InterPro" id="IPR051010">
    <property type="entry name" value="BCAA_transport"/>
</dbReference>
<gene>
    <name evidence="5" type="primary">livK</name>
    <name evidence="5" type="ORF">GCM10017600_43380</name>
</gene>
<evidence type="ECO:0000256" key="3">
    <source>
        <dbReference type="SAM" id="SignalP"/>
    </source>
</evidence>
<feature type="domain" description="Leucine-binding protein" evidence="4">
    <location>
        <begin position="48"/>
        <end position="388"/>
    </location>
</feature>
<evidence type="ECO:0000313" key="5">
    <source>
        <dbReference type="EMBL" id="GLK10932.1"/>
    </source>
</evidence>
<proteinExistence type="inferred from homology"/>
<dbReference type="CDD" id="cd06342">
    <property type="entry name" value="PBP1_ABC_LIVBP-like"/>
    <property type="match status" value="1"/>
</dbReference>
<dbReference type="AlphaFoldDB" id="A0A9W6MEA8"/>
<evidence type="ECO:0000313" key="6">
    <source>
        <dbReference type="Proteomes" id="UP001143474"/>
    </source>
</evidence>
<comment type="caution">
    <text evidence="5">The sequence shown here is derived from an EMBL/GenBank/DDBJ whole genome shotgun (WGS) entry which is preliminary data.</text>
</comment>
<dbReference type="Proteomes" id="UP001143474">
    <property type="component" value="Unassembled WGS sequence"/>
</dbReference>
<reference evidence="5" key="2">
    <citation type="submission" date="2023-01" db="EMBL/GenBank/DDBJ databases">
        <authorList>
            <person name="Sun Q."/>
            <person name="Evtushenko L."/>
        </authorList>
    </citation>
    <scope>NUCLEOTIDE SEQUENCE</scope>
    <source>
        <strain evidence="5">VKM Ac-2007</strain>
    </source>
</reference>
<evidence type="ECO:0000256" key="2">
    <source>
        <dbReference type="ARBA" id="ARBA00022729"/>
    </source>
</evidence>
<organism evidence="5 6">
    <name type="scientific">Streptosporangium carneum</name>
    <dbReference type="NCBI Taxonomy" id="47481"/>
    <lineage>
        <taxon>Bacteria</taxon>
        <taxon>Bacillati</taxon>
        <taxon>Actinomycetota</taxon>
        <taxon>Actinomycetes</taxon>
        <taxon>Streptosporangiales</taxon>
        <taxon>Streptosporangiaceae</taxon>
        <taxon>Streptosporangium</taxon>
    </lineage>
</organism>
<sequence length="402" mass="41353">MRPKTARLGGVLAAGVALTLGLAACGNGGSEDKPSGGDPSAAAPAGGTVKIGFMGDLTGPSAGIVIPPWNGANLVINEYNKTNPPVKIELVKYDSQGDASKAVALAQQAIKNDKIVGLIGPAFSGESAQVAPVLEEAEIPSITASATNTKLAENGWKFWHRLLPNDSVQGPGVADFIAGAAGAKNVFVIDDKSEYGKPLADAVRTQLGTKGVKLTNDSLDPSESDFSSVVNKVAAAKPDAVFFGGYYAAGGNLLKQLRDKGVKDAKFFSGDGSLDKGLIESAGKDNAEGALIGCPCYLATPDVTDAKVKGFAEAYKAAFNADPAIYAAEGYDAATVFTEAVKAGNTTTDKINEFLKTIDLAGVSKQVKFAENGEVEAKDIYIYQVKDGAITLLGKATEAKLG</sequence>
<accession>A0A9W6MEA8</accession>
<name>A0A9W6MEA8_9ACTN</name>